<evidence type="ECO:0000256" key="2">
    <source>
        <dbReference type="ARBA" id="ARBA00017823"/>
    </source>
</evidence>
<evidence type="ECO:0000313" key="12">
    <source>
        <dbReference type="Proteomes" id="UP000786875"/>
    </source>
</evidence>
<comment type="caution">
    <text evidence="11">The sequence shown here is derived from an EMBL/GenBank/DDBJ whole genome shotgun (WGS) entry which is preliminary data.</text>
</comment>
<keyword evidence="12" id="KW-1185">Reference proteome</keyword>
<comment type="similarity">
    <text evidence="1">Belongs to the FlgM family.</text>
</comment>
<dbReference type="InterPro" id="IPR007412">
    <property type="entry name" value="FlgM"/>
</dbReference>
<reference evidence="11 12" key="1">
    <citation type="submission" date="2020-04" db="EMBL/GenBank/DDBJ databases">
        <title>Genome sequencing of Rosenbergiella species.</title>
        <authorList>
            <person name="Alvarez-Perez S."/>
            <person name="Lievens B."/>
        </authorList>
    </citation>
    <scope>NUCLEOTIDE SEQUENCE [LARGE SCALE GENOMIC DNA]</scope>
    <source>
        <strain evidence="11 12">CdVSA20.1</strain>
    </source>
</reference>
<evidence type="ECO:0000256" key="1">
    <source>
        <dbReference type="ARBA" id="ARBA00005322"/>
    </source>
</evidence>
<evidence type="ECO:0000256" key="6">
    <source>
        <dbReference type="ARBA" id="ARBA00023163"/>
    </source>
</evidence>
<evidence type="ECO:0000256" key="3">
    <source>
        <dbReference type="ARBA" id="ARBA00022491"/>
    </source>
</evidence>
<accession>A0ABS5T770</accession>
<sequence>MIKLTPSTPNERVSTVVTPPSQSVGSEKTAQSKAPTSSTEQTLMQARQSLSELPDVDLNKVAEVKAALSRGDITLDQEKLADSILSFFQRSE</sequence>
<feature type="compositionally biased region" description="Polar residues" evidence="9">
    <location>
        <begin position="1"/>
        <end position="12"/>
    </location>
</feature>
<evidence type="ECO:0000256" key="9">
    <source>
        <dbReference type="SAM" id="MobiDB-lite"/>
    </source>
</evidence>
<dbReference type="InterPro" id="IPR031316">
    <property type="entry name" value="FlgM_C"/>
</dbReference>
<name>A0ABS5T770_9GAMM</name>
<dbReference type="EMBL" id="JABBFO010000007">
    <property type="protein sequence ID" value="MBT0727563.1"/>
    <property type="molecule type" value="Genomic_DNA"/>
</dbReference>
<keyword evidence="4" id="KW-1005">Bacterial flagellum biogenesis</keyword>
<keyword evidence="3" id="KW-0678">Repressor</keyword>
<dbReference type="Proteomes" id="UP000786875">
    <property type="component" value="Unassembled WGS sequence"/>
</dbReference>
<keyword evidence="5" id="KW-0805">Transcription regulation</keyword>
<dbReference type="RefSeq" id="WP_214214002.1">
    <property type="nucleotide sequence ID" value="NZ_JABBFO010000007.1"/>
</dbReference>
<keyword evidence="11" id="KW-0282">Flagellum</keyword>
<evidence type="ECO:0000259" key="10">
    <source>
        <dbReference type="Pfam" id="PF04316"/>
    </source>
</evidence>
<feature type="compositionally biased region" description="Polar residues" evidence="9">
    <location>
        <begin position="28"/>
        <end position="43"/>
    </location>
</feature>
<keyword evidence="6" id="KW-0804">Transcription</keyword>
<gene>
    <name evidence="11" type="primary">flgM</name>
    <name evidence="11" type="ORF">HGT73_09230</name>
</gene>
<comment type="function">
    <text evidence="7">Responsible for the coupling of flagellin expression to flagellar assembly by preventing expression of the flagellin genes when a component of the middle class of proteins is defective. It negatively regulates flagellar genes by inhibiting the activity of FliA by directly binding to FliA.</text>
</comment>
<evidence type="ECO:0000256" key="4">
    <source>
        <dbReference type="ARBA" id="ARBA00022795"/>
    </source>
</evidence>
<protein>
    <recommendedName>
        <fullName evidence="2">Negative regulator of flagellin synthesis</fullName>
    </recommendedName>
    <alternativeName>
        <fullName evidence="8">Anti-sigma-28 factor</fullName>
    </alternativeName>
</protein>
<evidence type="ECO:0000313" key="11">
    <source>
        <dbReference type="EMBL" id="MBT0727563.1"/>
    </source>
</evidence>
<dbReference type="Pfam" id="PF04316">
    <property type="entry name" value="FlgM"/>
    <property type="match status" value="1"/>
</dbReference>
<feature type="region of interest" description="Disordered" evidence="9">
    <location>
        <begin position="1"/>
        <end position="43"/>
    </location>
</feature>
<evidence type="ECO:0000256" key="5">
    <source>
        <dbReference type="ARBA" id="ARBA00023015"/>
    </source>
</evidence>
<dbReference type="NCBIfam" id="TIGR03824">
    <property type="entry name" value="FlgM_jcvi"/>
    <property type="match status" value="1"/>
</dbReference>
<evidence type="ECO:0000256" key="7">
    <source>
        <dbReference type="ARBA" id="ARBA00024739"/>
    </source>
</evidence>
<dbReference type="SUPFAM" id="SSF101498">
    <property type="entry name" value="Anti-sigma factor FlgM"/>
    <property type="match status" value="1"/>
</dbReference>
<dbReference type="InterPro" id="IPR035890">
    <property type="entry name" value="Anti-sigma-28_factor_FlgM_sf"/>
</dbReference>
<proteinExistence type="inferred from homology"/>
<evidence type="ECO:0000256" key="8">
    <source>
        <dbReference type="ARBA" id="ARBA00030117"/>
    </source>
</evidence>
<keyword evidence="11" id="KW-0969">Cilium</keyword>
<keyword evidence="11" id="KW-0966">Cell projection</keyword>
<feature type="domain" description="Anti-sigma-28 factor FlgM C-terminal" evidence="10">
    <location>
        <begin position="37"/>
        <end position="85"/>
    </location>
</feature>
<organism evidence="11 12">
    <name type="scientific">Rosenbergiella australiborealis</name>
    <dbReference type="NCBI Taxonomy" id="1544696"/>
    <lineage>
        <taxon>Bacteria</taxon>
        <taxon>Pseudomonadati</taxon>
        <taxon>Pseudomonadota</taxon>
        <taxon>Gammaproteobacteria</taxon>
        <taxon>Enterobacterales</taxon>
        <taxon>Erwiniaceae</taxon>
        <taxon>Rosenbergiella</taxon>
    </lineage>
</organism>
<feature type="compositionally biased region" description="Low complexity" evidence="9">
    <location>
        <begin position="13"/>
        <end position="26"/>
    </location>
</feature>